<evidence type="ECO:0000259" key="3">
    <source>
        <dbReference type="PROSITE" id="PS50011"/>
    </source>
</evidence>
<evidence type="ECO:0000256" key="1">
    <source>
        <dbReference type="SAM" id="MobiDB-lite"/>
    </source>
</evidence>
<dbReference type="GO" id="GO:0004672">
    <property type="term" value="F:protein kinase activity"/>
    <property type="evidence" value="ECO:0007669"/>
    <property type="project" value="InterPro"/>
</dbReference>
<keyword evidence="2" id="KW-1133">Transmembrane helix</keyword>
<dbReference type="KEGG" id="xtr:116408877"/>
<feature type="region of interest" description="Disordered" evidence="1">
    <location>
        <begin position="95"/>
        <end position="117"/>
    </location>
</feature>
<dbReference type="InterPro" id="IPR050285">
    <property type="entry name" value="STE20_Ser/Thr_kinase"/>
</dbReference>
<feature type="domain" description="Protein kinase" evidence="3">
    <location>
        <begin position="1"/>
        <end position="64"/>
    </location>
</feature>
<keyword evidence="2" id="KW-0472">Membrane</keyword>
<dbReference type="PANTHER" id="PTHR48015:SF2">
    <property type="entry name" value="MITOGEN-ACTIVATED PROTEIN KINASE KINASE KINASE KINASE 4"/>
    <property type="match status" value="1"/>
</dbReference>
<evidence type="ECO:0000313" key="4">
    <source>
        <dbReference type="Proteomes" id="UP000008143"/>
    </source>
</evidence>
<proteinExistence type="predicted"/>
<evidence type="ECO:0000313" key="6">
    <source>
        <dbReference type="Xenbase" id="XB-GENE-29094779"/>
    </source>
</evidence>
<dbReference type="Xenbase" id="XB-GENE-29094779">
    <property type="gene designation" value="LOC116408877"/>
</dbReference>
<dbReference type="SUPFAM" id="SSF56112">
    <property type="entry name" value="Protein kinase-like (PK-like)"/>
    <property type="match status" value="1"/>
</dbReference>
<keyword evidence="2" id="KW-0812">Transmembrane</keyword>
<feature type="transmembrane region" description="Helical" evidence="2">
    <location>
        <begin position="203"/>
        <end position="221"/>
    </location>
</feature>
<dbReference type="PANTHER" id="PTHR48015">
    <property type="entry name" value="SERINE/THREONINE-PROTEIN KINASE TAO"/>
    <property type="match status" value="1"/>
</dbReference>
<name>A0A8J1J7I4_XENTR</name>
<reference evidence="5" key="1">
    <citation type="submission" date="2025-08" db="UniProtKB">
        <authorList>
            <consortium name="RefSeq"/>
        </authorList>
    </citation>
    <scope>IDENTIFICATION</scope>
    <source>
        <strain evidence="5">Nigerian</strain>
        <tissue evidence="5">Liver and blood</tissue>
    </source>
</reference>
<evidence type="ECO:0000256" key="2">
    <source>
        <dbReference type="SAM" id="Phobius"/>
    </source>
</evidence>
<dbReference type="GeneID" id="116408877"/>
<dbReference type="InterPro" id="IPR011009">
    <property type="entry name" value="Kinase-like_dom_sf"/>
</dbReference>
<dbReference type="Proteomes" id="UP000008143">
    <property type="component" value="Chromosome 2"/>
</dbReference>
<dbReference type="PROSITE" id="PS50011">
    <property type="entry name" value="PROTEIN_KINASE_DOM"/>
    <property type="match status" value="1"/>
</dbReference>
<protein>
    <submittedName>
        <fullName evidence="5">Serine/threonine-protein kinase 3-like</fullName>
    </submittedName>
</protein>
<dbReference type="Gene3D" id="1.10.510.10">
    <property type="entry name" value="Transferase(Phosphotransferase) domain 1"/>
    <property type="match status" value="1"/>
</dbReference>
<accession>A0A8J1J7I4</accession>
<dbReference type="RefSeq" id="XP_031752980.1">
    <property type="nucleotide sequence ID" value="XM_031897120.1"/>
</dbReference>
<dbReference type="AlphaFoldDB" id="A0A8J1J7I4"/>
<gene>
    <name evidence="5 6" type="primary">LOC116408877</name>
</gene>
<evidence type="ECO:0000313" key="5">
    <source>
        <dbReference type="RefSeq" id="XP_031752980.1"/>
    </source>
</evidence>
<sequence length="224" mass="26279">MAEGFAPLAKFPKQRIFDRIIYGHPPTLRSYRWSYDFREFLQGCLLKDPQYRATAEELLRHKFLKRQPPKKCVQKEIMDHMKCYKQLQDNIKEEDLSSAKNQPEAVEVKKSFPEEEQQQELEISQQQDSIFLSIEQEPEDVVEKEKLDVNGLKENVSTSESFNLLMVPPMEVHDAHEAEKQEEVLDLPPREHQECEKASLERLLISGILFIISIIIFYVKITSD</sequence>
<dbReference type="GO" id="GO:0005524">
    <property type="term" value="F:ATP binding"/>
    <property type="evidence" value="ECO:0007669"/>
    <property type="project" value="InterPro"/>
</dbReference>
<organism evidence="4 5">
    <name type="scientific">Xenopus tropicalis</name>
    <name type="common">Western clawed frog</name>
    <name type="synonym">Silurana tropicalis</name>
    <dbReference type="NCBI Taxonomy" id="8364"/>
    <lineage>
        <taxon>Eukaryota</taxon>
        <taxon>Metazoa</taxon>
        <taxon>Chordata</taxon>
        <taxon>Craniata</taxon>
        <taxon>Vertebrata</taxon>
        <taxon>Euteleostomi</taxon>
        <taxon>Amphibia</taxon>
        <taxon>Batrachia</taxon>
        <taxon>Anura</taxon>
        <taxon>Pipoidea</taxon>
        <taxon>Pipidae</taxon>
        <taxon>Xenopodinae</taxon>
        <taxon>Xenopus</taxon>
        <taxon>Silurana</taxon>
    </lineage>
</organism>
<keyword evidence="4" id="KW-1185">Reference proteome</keyword>
<dbReference type="AGR" id="Xenbase:XB-GENE-29094779"/>
<dbReference type="InterPro" id="IPR000719">
    <property type="entry name" value="Prot_kinase_dom"/>
</dbReference>